<dbReference type="PANTHER" id="PTHR43088">
    <property type="entry name" value="SUBUNIT OF PYRUVATE:FLAVODOXIN OXIDOREDUCTASE-RELATED"/>
    <property type="match status" value="1"/>
</dbReference>
<evidence type="ECO:0000313" key="5">
    <source>
        <dbReference type="Proteomes" id="UP000199208"/>
    </source>
</evidence>
<evidence type="ECO:0000313" key="4">
    <source>
        <dbReference type="EMBL" id="SCZ80857.1"/>
    </source>
</evidence>
<gene>
    <name evidence="4" type="ORF">SAMN03080599_02477</name>
</gene>
<accession>A0A1G5S3Y5</accession>
<evidence type="ECO:0000259" key="2">
    <source>
        <dbReference type="Pfam" id="PF01855"/>
    </source>
</evidence>
<dbReference type="GO" id="GO:0016491">
    <property type="term" value="F:oxidoreductase activity"/>
    <property type="evidence" value="ECO:0007669"/>
    <property type="project" value="UniProtKB-KW"/>
</dbReference>
<dbReference type="Gene3D" id="3.40.50.920">
    <property type="match status" value="1"/>
</dbReference>
<protein>
    <submittedName>
        <fullName evidence="4">2-oxoglutarate ferredoxin oxidoreductase subunit alpha</fullName>
    </submittedName>
</protein>
<dbReference type="Proteomes" id="UP000199208">
    <property type="component" value="Unassembled WGS sequence"/>
</dbReference>
<reference evidence="4 5" key="1">
    <citation type="submission" date="2016-10" db="EMBL/GenBank/DDBJ databases">
        <authorList>
            <person name="de Groot N.N."/>
        </authorList>
    </citation>
    <scope>NUCLEOTIDE SEQUENCE [LARGE SCALE GENOMIC DNA]</scope>
    <source>
        <strain evidence="4 5">DSM 2784</strain>
    </source>
</reference>
<keyword evidence="1" id="KW-0560">Oxidoreductase</keyword>
<dbReference type="InterPro" id="IPR009014">
    <property type="entry name" value="Transketo_C/PFOR_II"/>
</dbReference>
<keyword evidence="5" id="KW-1185">Reference proteome</keyword>
<evidence type="ECO:0000259" key="3">
    <source>
        <dbReference type="Pfam" id="PF17147"/>
    </source>
</evidence>
<dbReference type="Gene3D" id="3.40.50.970">
    <property type="match status" value="1"/>
</dbReference>
<feature type="domain" description="Pyruvate flavodoxin/ferredoxin oxidoreductase pyrimidine binding" evidence="2">
    <location>
        <begin position="17"/>
        <end position="236"/>
    </location>
</feature>
<dbReference type="SUPFAM" id="SSF52518">
    <property type="entry name" value="Thiamin diphosphate-binding fold (THDP-binding)"/>
    <property type="match status" value="1"/>
</dbReference>
<dbReference type="InterPro" id="IPR052368">
    <property type="entry name" value="2-oxoacid_oxidoreductase"/>
</dbReference>
<dbReference type="InterPro" id="IPR002880">
    <property type="entry name" value="Pyrv_Fd/Flavodoxin_OxRdtase_N"/>
</dbReference>
<dbReference type="CDD" id="cd07034">
    <property type="entry name" value="TPP_PYR_PFOR_IOR-alpha_like"/>
    <property type="match status" value="1"/>
</dbReference>
<feature type="domain" description="Pyruvate:ferredoxin oxidoreductase core" evidence="3">
    <location>
        <begin position="242"/>
        <end position="318"/>
    </location>
</feature>
<organism evidence="4 5">
    <name type="scientific">Acidaminobacter hydrogenoformans DSM 2784</name>
    <dbReference type="NCBI Taxonomy" id="1120920"/>
    <lineage>
        <taxon>Bacteria</taxon>
        <taxon>Bacillati</taxon>
        <taxon>Bacillota</taxon>
        <taxon>Clostridia</taxon>
        <taxon>Peptostreptococcales</taxon>
        <taxon>Acidaminobacteraceae</taxon>
        <taxon>Acidaminobacter</taxon>
    </lineage>
</organism>
<dbReference type="InterPro" id="IPR029061">
    <property type="entry name" value="THDP-binding"/>
</dbReference>
<dbReference type="AlphaFoldDB" id="A0A1G5S3Y5"/>
<dbReference type="STRING" id="1120920.SAMN03080599_02477"/>
<proteinExistence type="predicted"/>
<sequence>MSTIKGEMIKGNEAIAEAAIRAGARFYAGYPITPSSEIMEYMSWRMQEVGGDFVQAESEIAGINMIIGGASCGVRSITASSGPGISLKQEGMTTLSDEELPAVVVNVVRYGNGIGTLLSAQCDYHRETRGGGNGDYRCIVLCPSSVQEAADLTVEAFYLAEKYRMVSVLMTEGALGQMMEPCVLPEMQTPKRFSWGFDGKYTNKKIGIFDRDSMKEAVALNEKYNRVKETEQRWESQHIEDADYVFVAYGMPGRATIGAVAQLRAQGHKVGFIRPITAWPFPEKAFEKVNPEVKGYISIEANATGQLVDDIALTVMRRGKQAGHVKAAPPVYCNPHVYGVPSVREIMEDYTKVLSGDLKEVY</sequence>
<evidence type="ECO:0000256" key="1">
    <source>
        <dbReference type="ARBA" id="ARBA00023002"/>
    </source>
</evidence>
<dbReference type="RefSeq" id="WP_092591970.1">
    <property type="nucleotide sequence ID" value="NZ_FMWL01000015.1"/>
</dbReference>
<dbReference type="EMBL" id="FMWL01000015">
    <property type="protein sequence ID" value="SCZ80857.1"/>
    <property type="molecule type" value="Genomic_DNA"/>
</dbReference>
<dbReference type="SUPFAM" id="SSF52922">
    <property type="entry name" value="TK C-terminal domain-like"/>
    <property type="match status" value="1"/>
</dbReference>
<dbReference type="OrthoDB" id="9794954at2"/>
<dbReference type="PANTHER" id="PTHR43088:SF1">
    <property type="entry name" value="SUBUNIT OF PYRUVATE:FLAVODOXIN OXIDOREDUCTASE"/>
    <property type="match status" value="1"/>
</dbReference>
<dbReference type="InterPro" id="IPR033412">
    <property type="entry name" value="PFOR_II"/>
</dbReference>
<name>A0A1G5S3Y5_9FIRM</name>
<dbReference type="Pfam" id="PF17147">
    <property type="entry name" value="PFOR_II"/>
    <property type="match status" value="1"/>
</dbReference>
<dbReference type="Pfam" id="PF01855">
    <property type="entry name" value="POR_N"/>
    <property type="match status" value="1"/>
</dbReference>